<keyword evidence="11" id="KW-1185">Reference proteome</keyword>
<reference evidence="12" key="1">
    <citation type="submission" date="2017-02" db="UniProtKB">
        <authorList>
            <consortium name="WormBaseParasite"/>
        </authorList>
    </citation>
    <scope>IDENTIFICATION</scope>
</reference>
<organism evidence="11 12">
    <name type="scientific">Syphacia muris</name>
    <dbReference type="NCBI Taxonomy" id="451379"/>
    <lineage>
        <taxon>Eukaryota</taxon>
        <taxon>Metazoa</taxon>
        <taxon>Ecdysozoa</taxon>
        <taxon>Nematoda</taxon>
        <taxon>Chromadorea</taxon>
        <taxon>Rhabditida</taxon>
        <taxon>Spirurina</taxon>
        <taxon>Oxyuridomorpha</taxon>
        <taxon>Oxyuroidea</taxon>
        <taxon>Oxyuridae</taxon>
        <taxon>Syphacia</taxon>
    </lineage>
</organism>
<dbReference type="GO" id="GO:0005829">
    <property type="term" value="C:cytosol"/>
    <property type="evidence" value="ECO:0007669"/>
    <property type="project" value="TreeGrafter"/>
</dbReference>
<evidence type="ECO:0000256" key="4">
    <source>
        <dbReference type="ARBA" id="ARBA00022723"/>
    </source>
</evidence>
<dbReference type="GO" id="GO:0006208">
    <property type="term" value="P:pyrimidine nucleobase catabolic process"/>
    <property type="evidence" value="ECO:0007669"/>
    <property type="project" value="TreeGrafter"/>
</dbReference>
<protein>
    <recommendedName>
        <fullName evidence="8">dihydropyrimidinase</fullName>
        <ecNumber evidence="8">3.5.2.2</ecNumber>
    </recommendedName>
</protein>
<dbReference type="InterPro" id="IPR032466">
    <property type="entry name" value="Metal_Hydrolase"/>
</dbReference>
<dbReference type="Pfam" id="PF01979">
    <property type="entry name" value="Amidohydro_1"/>
    <property type="match status" value="1"/>
</dbReference>
<dbReference type="AlphaFoldDB" id="A0A0N5AQI9"/>
<evidence type="ECO:0000256" key="6">
    <source>
        <dbReference type="ARBA" id="ARBA00022833"/>
    </source>
</evidence>
<accession>A0A0N5AQI9</accession>
<dbReference type="InterPro" id="IPR011059">
    <property type="entry name" value="Metal-dep_hydrolase_composite"/>
</dbReference>
<comment type="cofactor">
    <cofactor evidence="1">
        <name>Zn(2+)</name>
        <dbReference type="ChEBI" id="CHEBI:29105"/>
    </cofactor>
</comment>
<dbReference type="InterPro" id="IPR006680">
    <property type="entry name" value="Amidohydro-rel"/>
</dbReference>
<dbReference type="SUPFAM" id="SSF51556">
    <property type="entry name" value="Metallo-dependent hydrolases"/>
    <property type="match status" value="1"/>
</dbReference>
<evidence type="ECO:0000256" key="9">
    <source>
        <dbReference type="PIRSR" id="PIRSR611778-50"/>
    </source>
</evidence>
<name>A0A0N5AQI9_9BILA</name>
<evidence type="ECO:0000256" key="7">
    <source>
        <dbReference type="ARBA" id="ARBA00036696"/>
    </source>
</evidence>
<evidence type="ECO:0000256" key="5">
    <source>
        <dbReference type="ARBA" id="ARBA00022801"/>
    </source>
</evidence>
<dbReference type="EC" id="3.5.2.2" evidence="8"/>
<evidence type="ECO:0000313" key="11">
    <source>
        <dbReference type="Proteomes" id="UP000046393"/>
    </source>
</evidence>
<comment type="subunit">
    <text evidence="3">Homotetramer.</text>
</comment>
<dbReference type="Gene3D" id="2.30.40.10">
    <property type="entry name" value="Urease, subunit C, domain 1"/>
    <property type="match status" value="1"/>
</dbReference>
<dbReference type="PANTHER" id="PTHR11647">
    <property type="entry name" value="HYDRANTOINASE/DIHYDROPYRIMIDINASE FAMILY MEMBER"/>
    <property type="match status" value="1"/>
</dbReference>
<dbReference type="GO" id="GO:0004157">
    <property type="term" value="F:dihydropyrimidinase activity"/>
    <property type="evidence" value="ECO:0007669"/>
    <property type="project" value="UniProtKB-EC"/>
</dbReference>
<comment type="similarity">
    <text evidence="2">Belongs to the metallo-dependent hydrolases superfamily. Hydantoinase/dihydropyrimidinase family.</text>
</comment>
<dbReference type="STRING" id="451379.A0A0N5AQI9"/>
<dbReference type="Proteomes" id="UP000046393">
    <property type="component" value="Unplaced"/>
</dbReference>
<keyword evidence="6" id="KW-0862">Zinc</keyword>
<dbReference type="NCBIfam" id="TIGR02033">
    <property type="entry name" value="D-hydantoinase"/>
    <property type="match status" value="1"/>
</dbReference>
<dbReference type="InterPro" id="IPR050378">
    <property type="entry name" value="Metallo-dep_Hydrolases_sf"/>
</dbReference>
<dbReference type="WBParaSite" id="SMUV_0000695401-mRNA-1">
    <property type="protein sequence ID" value="SMUV_0000695401-mRNA-1"/>
    <property type="gene ID" value="SMUV_0000695401"/>
</dbReference>
<keyword evidence="5" id="KW-0378">Hydrolase</keyword>
<evidence type="ECO:0000256" key="1">
    <source>
        <dbReference type="ARBA" id="ARBA00001947"/>
    </source>
</evidence>
<dbReference type="Gene3D" id="3.20.20.140">
    <property type="entry name" value="Metal-dependent hydrolases"/>
    <property type="match status" value="1"/>
</dbReference>
<feature type="domain" description="Amidohydrolase-related" evidence="10">
    <location>
        <begin position="51"/>
        <end position="433"/>
    </location>
</feature>
<dbReference type="SUPFAM" id="SSF51338">
    <property type="entry name" value="Composite domain of metallo-dependent hydrolases"/>
    <property type="match status" value="2"/>
</dbReference>
<comment type="PTM">
    <text evidence="9">Carbamylation allows a single lysine to coordinate two divalent metal cations.</text>
</comment>
<dbReference type="CDD" id="cd01314">
    <property type="entry name" value="D-HYD"/>
    <property type="match status" value="1"/>
</dbReference>
<keyword evidence="4" id="KW-0479">Metal-binding</keyword>
<dbReference type="GO" id="GO:0046872">
    <property type="term" value="F:metal ion binding"/>
    <property type="evidence" value="ECO:0007669"/>
    <property type="project" value="UniProtKB-KW"/>
</dbReference>
<evidence type="ECO:0000256" key="8">
    <source>
        <dbReference type="ARBA" id="ARBA00039113"/>
    </source>
</evidence>
<feature type="modified residue" description="N6-carboxylysine" evidence="9">
    <location>
        <position position="153"/>
    </location>
</feature>
<evidence type="ECO:0000259" key="10">
    <source>
        <dbReference type="Pfam" id="PF01979"/>
    </source>
</evidence>
<proteinExistence type="inferred from homology"/>
<comment type="catalytic activity">
    <reaction evidence="7">
        <text>5,6-dihydrouracil + H2O = 3-(carbamoylamino)propanoate + H(+)</text>
        <dbReference type="Rhea" id="RHEA:16121"/>
        <dbReference type="ChEBI" id="CHEBI:11892"/>
        <dbReference type="ChEBI" id="CHEBI:15377"/>
        <dbReference type="ChEBI" id="CHEBI:15378"/>
        <dbReference type="ChEBI" id="CHEBI:15901"/>
        <dbReference type="EC" id="3.5.2.2"/>
    </reaction>
</comment>
<evidence type="ECO:0000313" key="12">
    <source>
        <dbReference type="WBParaSite" id="SMUV_0000695401-mRNA-1"/>
    </source>
</evidence>
<dbReference type="FunFam" id="3.20.20.140:FF:000001">
    <property type="entry name" value="Dihydropyrimidinase like 3"/>
    <property type="match status" value="1"/>
</dbReference>
<evidence type="ECO:0000256" key="3">
    <source>
        <dbReference type="ARBA" id="ARBA00011881"/>
    </source>
</evidence>
<evidence type="ECO:0000256" key="2">
    <source>
        <dbReference type="ARBA" id="ARBA00008829"/>
    </source>
</evidence>
<sequence>MALLIRNGTVVNDDSMSQADVVIEDGLITAVGTDLEIPSNVERIIDAEGRYVMPGGIDPHTHLQAPFMGQVSCDDFYIGSRAALAGGTTMFIDIVLPVKEETPIAAYKQWRQWADPKVCCDYGLTVGITSYNEQTAEEMAELVTPEYGINSFKFFLAYSDYMLNDGEFYHAMLYCTQLGALARVHAENGLVIIEKEKELLKHGVVGPEGHTQSRPEELEAEATNRACVLASQANCPLYVVHVMSKGAAMSIARHRQRGAVVFGEPIAAGLATDGRHYYSEDWSHAAAYVMSPPLSRDPTTSITGQLHLTGTDNCTFTKQQKEAGRDNFTKIPNGVNGIEDRMSVVWEKGVYTGKIDPMRFVAITSSMAAKIFNIYPKKGRIAPGSDADLIIWNAEQTRIISASTHHQACDFNIFEGMEVHGVCEITISRGKIVWENNELSVGEGSGKFVPLPTFSPYCFATMPQRAQDGFMQAPRAVQRDDSVNSSDDPMPIKNKLLGNI</sequence>
<dbReference type="InterPro" id="IPR011778">
    <property type="entry name" value="Hydantoinase/dihydroPyrase"/>
</dbReference>
<dbReference type="PANTHER" id="PTHR11647:SF1">
    <property type="entry name" value="COLLAPSIN RESPONSE MEDIATOR PROTEIN"/>
    <property type="match status" value="1"/>
</dbReference>